<evidence type="ECO:0000313" key="2">
    <source>
        <dbReference type="Proteomes" id="UP000595197"/>
    </source>
</evidence>
<reference evidence="1" key="1">
    <citation type="submission" date="2021-02" db="EMBL/GenBank/DDBJ databases">
        <title>Skermanella TT6 skin isolate.</title>
        <authorList>
            <person name="Lee K."/>
            <person name="Ganzorig M."/>
        </authorList>
    </citation>
    <scope>NUCLEOTIDE SEQUENCE</scope>
    <source>
        <strain evidence="1">TT6</strain>
    </source>
</reference>
<organism evidence="1 2">
    <name type="scientific">Skermanella cutis</name>
    <dbReference type="NCBI Taxonomy" id="2775420"/>
    <lineage>
        <taxon>Bacteria</taxon>
        <taxon>Pseudomonadati</taxon>
        <taxon>Pseudomonadota</taxon>
        <taxon>Alphaproteobacteria</taxon>
        <taxon>Rhodospirillales</taxon>
        <taxon>Azospirillaceae</taxon>
        <taxon>Skermanella</taxon>
    </lineage>
</organism>
<proteinExistence type="predicted"/>
<name>A0ABX7BGN0_9PROT</name>
<gene>
    <name evidence="1" type="ORF">IGS68_33425</name>
</gene>
<keyword evidence="2" id="KW-1185">Reference proteome</keyword>
<protein>
    <submittedName>
        <fullName evidence="1">Uncharacterized protein</fullName>
    </submittedName>
</protein>
<evidence type="ECO:0000313" key="1">
    <source>
        <dbReference type="EMBL" id="QQP93524.1"/>
    </source>
</evidence>
<keyword evidence="1" id="KW-0614">Plasmid</keyword>
<dbReference type="EMBL" id="CP067422">
    <property type="protein sequence ID" value="QQP93524.1"/>
    <property type="molecule type" value="Genomic_DNA"/>
</dbReference>
<dbReference type="RefSeq" id="WP_201083146.1">
    <property type="nucleotide sequence ID" value="NZ_CP067422.1"/>
</dbReference>
<accession>A0ABX7BGN0</accession>
<geneLocation type="plasmid" evidence="1 2">
    <name>pTT6-2</name>
</geneLocation>
<sequence length="69" mass="7804">MGVSLDKLGDAEALEEIFRQATRDFGRLGRPIHKNNSAMDFDPEDVRRLSNDLPDEYVRRLAAGLGKMK</sequence>
<dbReference type="Proteomes" id="UP000595197">
    <property type="component" value="Plasmid pTT6-2"/>
</dbReference>